<dbReference type="RefSeq" id="WP_394470856.1">
    <property type="nucleotide sequence ID" value="NZ_JBIGHY010000004.1"/>
</dbReference>
<dbReference type="SMART" id="SM00267">
    <property type="entry name" value="GGDEF"/>
    <property type="match status" value="1"/>
</dbReference>
<proteinExistence type="predicted"/>
<evidence type="ECO:0000313" key="3">
    <source>
        <dbReference type="Proteomes" id="UP001606300"/>
    </source>
</evidence>
<keyword evidence="3" id="KW-1185">Reference proteome</keyword>
<dbReference type="EC" id="2.7.7.65" evidence="2"/>
<sequence>MSETQRLSDAAPPGHRPIPFTDILRLDSPQALGQQVSRQLLRCRRQSAPLSVIWIEAQLHARAGSDCPQATREAMMQALSRRLRNRVRGSDEVMRVGEDGFAVVLPLVGRVEAALVQARLLQALKGSYGVDGLQMHAELHLGAATFPDAGHSGTELVEHARHSCMAASTMARLVQTSSHSLRM</sequence>
<protein>
    <submittedName>
        <fullName evidence="2">Diguanylate cyclase domain-containing protein</fullName>
        <ecNumber evidence="2">2.7.7.65</ecNumber>
    </submittedName>
</protein>
<dbReference type="PROSITE" id="PS50887">
    <property type="entry name" value="GGDEF"/>
    <property type="match status" value="1"/>
</dbReference>
<evidence type="ECO:0000313" key="2">
    <source>
        <dbReference type="EMBL" id="MFG6414788.1"/>
    </source>
</evidence>
<dbReference type="EMBL" id="JBIGHY010000004">
    <property type="protein sequence ID" value="MFG6414788.1"/>
    <property type="molecule type" value="Genomic_DNA"/>
</dbReference>
<comment type="caution">
    <text evidence="2">The sequence shown here is derived from an EMBL/GenBank/DDBJ whole genome shotgun (WGS) entry which is preliminary data.</text>
</comment>
<dbReference type="InterPro" id="IPR043128">
    <property type="entry name" value="Rev_trsase/Diguanyl_cyclase"/>
</dbReference>
<dbReference type="InterPro" id="IPR029787">
    <property type="entry name" value="Nucleotide_cyclase"/>
</dbReference>
<feature type="domain" description="GGDEF" evidence="1">
    <location>
        <begin position="48"/>
        <end position="183"/>
    </location>
</feature>
<dbReference type="SUPFAM" id="SSF55073">
    <property type="entry name" value="Nucleotide cyclase"/>
    <property type="match status" value="1"/>
</dbReference>
<reference evidence="2 3" key="1">
    <citation type="submission" date="2024-09" db="EMBL/GenBank/DDBJ databases">
        <title>Novel species of the genus Pelomonas and Roseateles isolated from streams.</title>
        <authorList>
            <person name="Lu H."/>
        </authorList>
    </citation>
    <scope>NUCLEOTIDE SEQUENCE [LARGE SCALE GENOMIC DNA]</scope>
    <source>
        <strain evidence="2 3">DC23W</strain>
    </source>
</reference>
<keyword evidence="2" id="KW-0808">Transferase</keyword>
<dbReference type="GO" id="GO:0052621">
    <property type="term" value="F:diguanylate cyclase activity"/>
    <property type="evidence" value="ECO:0007669"/>
    <property type="project" value="UniProtKB-EC"/>
</dbReference>
<keyword evidence="2" id="KW-0548">Nucleotidyltransferase</keyword>
<name>A0ABW7EQ86_9BURK</name>
<dbReference type="Pfam" id="PF00990">
    <property type="entry name" value="GGDEF"/>
    <property type="match status" value="1"/>
</dbReference>
<evidence type="ECO:0000259" key="1">
    <source>
        <dbReference type="PROSITE" id="PS50887"/>
    </source>
</evidence>
<organism evidence="2 3">
    <name type="scientific">Pelomonas dachongensis</name>
    <dbReference type="NCBI Taxonomy" id="3299029"/>
    <lineage>
        <taxon>Bacteria</taxon>
        <taxon>Pseudomonadati</taxon>
        <taxon>Pseudomonadota</taxon>
        <taxon>Betaproteobacteria</taxon>
        <taxon>Burkholderiales</taxon>
        <taxon>Sphaerotilaceae</taxon>
        <taxon>Roseateles</taxon>
    </lineage>
</organism>
<dbReference type="Gene3D" id="3.30.70.270">
    <property type="match status" value="1"/>
</dbReference>
<dbReference type="Proteomes" id="UP001606300">
    <property type="component" value="Unassembled WGS sequence"/>
</dbReference>
<gene>
    <name evidence="2" type="ORF">ACG02S_12850</name>
</gene>
<accession>A0ABW7EQ86</accession>
<dbReference type="InterPro" id="IPR000160">
    <property type="entry name" value="GGDEF_dom"/>
</dbReference>